<organism evidence="2 3">
    <name type="scientific">Ustilago bromivora</name>
    <dbReference type="NCBI Taxonomy" id="307758"/>
    <lineage>
        <taxon>Eukaryota</taxon>
        <taxon>Fungi</taxon>
        <taxon>Dikarya</taxon>
        <taxon>Basidiomycota</taxon>
        <taxon>Ustilaginomycotina</taxon>
        <taxon>Ustilaginomycetes</taxon>
        <taxon>Ustilaginales</taxon>
        <taxon>Ustilaginaceae</taxon>
        <taxon>Ustilago</taxon>
    </lineage>
</organism>
<protein>
    <recommendedName>
        <fullName evidence="1">Reverse transcriptase Ty1/copia-type domain-containing protein</fullName>
    </recommendedName>
</protein>
<dbReference type="AlphaFoldDB" id="A0A1K0GHP9"/>
<dbReference type="OrthoDB" id="8067151at2759"/>
<dbReference type="Proteomes" id="UP000179920">
    <property type="component" value="Chromosome I"/>
</dbReference>
<sequence length="130" mass="14190">MIILAVYVDDLLVIGATSSRVKSVRQKLSSVFSITDQGNISHIIGMNVKYNHKVQTLSIDQSGYIEGTLEKFSMSDAWTVLSPAIETINVMGPRQGDIANAEEIRHYTSLVGSLLWIAQATHPDIAFAIG</sequence>
<feature type="domain" description="Reverse transcriptase Ty1/copia-type" evidence="1">
    <location>
        <begin position="2"/>
        <end position="85"/>
    </location>
</feature>
<gene>
    <name evidence="2" type="ORF">UBRO_21039</name>
</gene>
<reference evidence="3" key="1">
    <citation type="submission" date="2016-04" db="EMBL/GenBank/DDBJ databases">
        <authorList>
            <person name="Guldener U."/>
            <person name="Guldener U."/>
        </authorList>
    </citation>
    <scope>NUCLEOTIDE SEQUENCE [LARGE SCALE GENOMIC DNA]</scope>
    <source>
        <strain evidence="3">UB2112</strain>
    </source>
</reference>
<dbReference type="Pfam" id="PF07727">
    <property type="entry name" value="RVT_2"/>
    <property type="match status" value="1"/>
</dbReference>
<evidence type="ECO:0000259" key="1">
    <source>
        <dbReference type="Pfam" id="PF07727"/>
    </source>
</evidence>
<accession>A0A1K0GHP9</accession>
<dbReference type="EMBL" id="LT558117">
    <property type="protein sequence ID" value="SAM63164.1"/>
    <property type="molecule type" value="Genomic_DNA"/>
</dbReference>
<evidence type="ECO:0000313" key="2">
    <source>
        <dbReference type="EMBL" id="SAM63164.1"/>
    </source>
</evidence>
<name>A0A1K0GHP9_9BASI</name>
<evidence type="ECO:0000313" key="3">
    <source>
        <dbReference type="Proteomes" id="UP000179920"/>
    </source>
</evidence>
<proteinExistence type="predicted"/>
<dbReference type="InterPro" id="IPR013103">
    <property type="entry name" value="RVT_2"/>
</dbReference>